<feature type="compositionally biased region" description="Low complexity" evidence="4">
    <location>
        <begin position="304"/>
        <end position="320"/>
    </location>
</feature>
<feature type="region of interest" description="Disordered" evidence="4">
    <location>
        <begin position="189"/>
        <end position="243"/>
    </location>
</feature>
<dbReference type="InterPro" id="IPR038765">
    <property type="entry name" value="Papain-like_cys_pep_sf"/>
</dbReference>
<evidence type="ECO:0000256" key="2">
    <source>
        <dbReference type="ARBA" id="ARBA00022670"/>
    </source>
</evidence>
<evidence type="ECO:0000256" key="1">
    <source>
        <dbReference type="ARBA" id="ARBA00005234"/>
    </source>
</evidence>
<keyword evidence="3" id="KW-0378">Hydrolase</keyword>
<keyword evidence="2" id="KW-0645">Protease</keyword>
<organism evidence="6 7">
    <name type="scientific">Arachis hypogaea</name>
    <name type="common">Peanut</name>
    <dbReference type="NCBI Taxonomy" id="3818"/>
    <lineage>
        <taxon>Eukaryota</taxon>
        <taxon>Viridiplantae</taxon>
        <taxon>Streptophyta</taxon>
        <taxon>Embryophyta</taxon>
        <taxon>Tracheophyta</taxon>
        <taxon>Spermatophyta</taxon>
        <taxon>Magnoliopsida</taxon>
        <taxon>eudicotyledons</taxon>
        <taxon>Gunneridae</taxon>
        <taxon>Pentapetalae</taxon>
        <taxon>rosids</taxon>
        <taxon>fabids</taxon>
        <taxon>Fabales</taxon>
        <taxon>Fabaceae</taxon>
        <taxon>Papilionoideae</taxon>
        <taxon>50 kb inversion clade</taxon>
        <taxon>dalbergioids sensu lato</taxon>
        <taxon>Dalbergieae</taxon>
        <taxon>Pterocarpus clade</taxon>
        <taxon>Arachis</taxon>
    </lineage>
</organism>
<evidence type="ECO:0000259" key="5">
    <source>
        <dbReference type="Pfam" id="PF02902"/>
    </source>
</evidence>
<comment type="similarity">
    <text evidence="1">Belongs to the peptidase C48 family.</text>
</comment>
<feature type="region of interest" description="Disordered" evidence="4">
    <location>
        <begin position="286"/>
        <end position="320"/>
    </location>
</feature>
<sequence length="646" mass="73402">MKRVENKRNGKKQSVDGCVFVLMLIYFHETKFPRPFAPDAPPAPWVAHWTRKMIIDRISSEATQPLTQGSSTPSVNAASNIRKLCLNVTRGTPNSNLQIVEFQEPTRSQALEVPPLALSFPSSVQEELMKDDFIYVPPQEETQQTSNNDCPQEAEKQGVTVSFSSSVIEDLFKDDYVYEVSNEEYPCKRTTATSPRTTGAIRIRTRSTSDLWNSNNSPAKNQQHSNPNKKHLCPPEPNKQGVMGSITSSVIEQFFKDADVYQVSDEEQSQEPSVARQLEKETLILSSFDRKREDERPSFSLGISPPASQPSQPSQESDSQLEILAEAVVDAEVIAALKFIEGTSSEPSLPAAQGLYKGLREYFMSLMPGEQVHAVNFMLGTHGVKYIDKRTNKAHRFDIQQYAHHRQFLDKRKLASHPFIFVPICNGEHWWLWLVDVNKKKFYVLDHINKKPEDIPDLRKELMNKFVQNRNKTMVTKAIATVFKNMSQEKKDIVEEMGFGALAHVLEMNVSHALLRELIDYYDEYHGCLKTLHGKIYITPAKVAAALGISHDGNRFPKKVDYHKLNEEDKAIFDSLKCVTLGKKQSVEGCVFVLMLIYFHETKFPCLDGLDAPPAPWVAYWTKKMMLDRISEEATDTMMLLRYSAN</sequence>
<dbReference type="Gene3D" id="3.40.395.10">
    <property type="entry name" value="Adenoviral Proteinase, Chain A"/>
    <property type="match status" value="1"/>
</dbReference>
<reference evidence="6 7" key="1">
    <citation type="submission" date="2019-01" db="EMBL/GenBank/DDBJ databases">
        <title>Sequencing of cultivated peanut Arachis hypogaea provides insights into genome evolution and oil improvement.</title>
        <authorList>
            <person name="Chen X."/>
        </authorList>
    </citation>
    <scope>NUCLEOTIDE SEQUENCE [LARGE SCALE GENOMIC DNA]</scope>
    <source>
        <strain evidence="7">cv. Fuhuasheng</strain>
        <tissue evidence="6">Leaves</tissue>
    </source>
</reference>
<proteinExistence type="inferred from homology"/>
<dbReference type="InterPro" id="IPR003653">
    <property type="entry name" value="Peptidase_C48_C"/>
</dbReference>
<dbReference type="AlphaFoldDB" id="A0A445ANR9"/>
<gene>
    <name evidence="6" type="ORF">Ahy_B01g052105</name>
</gene>
<dbReference type="Proteomes" id="UP000289738">
    <property type="component" value="Chromosome B01"/>
</dbReference>
<feature type="compositionally biased region" description="Polar residues" evidence="4">
    <location>
        <begin position="206"/>
        <end position="226"/>
    </location>
</feature>
<keyword evidence="7" id="KW-1185">Reference proteome</keyword>
<feature type="compositionally biased region" description="Basic and acidic residues" evidence="4">
    <location>
        <begin position="286"/>
        <end position="297"/>
    </location>
</feature>
<evidence type="ECO:0000256" key="4">
    <source>
        <dbReference type="SAM" id="MobiDB-lite"/>
    </source>
</evidence>
<feature type="domain" description="Ubiquitin-like protease family profile" evidence="5">
    <location>
        <begin position="369"/>
        <end position="486"/>
    </location>
</feature>
<comment type="caution">
    <text evidence="6">The sequence shown here is derived from an EMBL/GenBank/DDBJ whole genome shotgun (WGS) entry which is preliminary data.</text>
</comment>
<accession>A0A445ANR9</accession>
<dbReference type="GO" id="GO:0008234">
    <property type="term" value="F:cysteine-type peptidase activity"/>
    <property type="evidence" value="ECO:0007669"/>
    <property type="project" value="InterPro"/>
</dbReference>
<name>A0A445ANR9_ARAHY</name>
<evidence type="ECO:0000256" key="3">
    <source>
        <dbReference type="ARBA" id="ARBA00022801"/>
    </source>
</evidence>
<dbReference type="EMBL" id="SDMP01000011">
    <property type="protein sequence ID" value="RYR28010.1"/>
    <property type="molecule type" value="Genomic_DNA"/>
</dbReference>
<dbReference type="Pfam" id="PF02902">
    <property type="entry name" value="Peptidase_C48"/>
    <property type="match status" value="1"/>
</dbReference>
<evidence type="ECO:0000313" key="7">
    <source>
        <dbReference type="Proteomes" id="UP000289738"/>
    </source>
</evidence>
<dbReference type="SUPFAM" id="SSF54001">
    <property type="entry name" value="Cysteine proteinases"/>
    <property type="match status" value="1"/>
</dbReference>
<protein>
    <recommendedName>
        <fullName evidence="5">Ubiquitin-like protease family profile domain-containing protein</fullName>
    </recommendedName>
</protein>
<dbReference type="PANTHER" id="PTHR34835">
    <property type="entry name" value="OS07G0283600 PROTEIN-RELATED"/>
    <property type="match status" value="1"/>
</dbReference>
<dbReference type="GO" id="GO:0006508">
    <property type="term" value="P:proteolysis"/>
    <property type="evidence" value="ECO:0007669"/>
    <property type="project" value="UniProtKB-KW"/>
</dbReference>
<evidence type="ECO:0000313" key="6">
    <source>
        <dbReference type="EMBL" id="RYR28010.1"/>
    </source>
</evidence>